<feature type="compositionally biased region" description="Polar residues" evidence="4">
    <location>
        <begin position="54"/>
        <end position="73"/>
    </location>
</feature>
<dbReference type="Gene3D" id="4.10.240.10">
    <property type="entry name" value="Zn(2)-C6 fungal-type DNA-binding domain"/>
    <property type="match status" value="1"/>
</dbReference>
<dbReference type="PANTHER" id="PTHR23416">
    <property type="entry name" value="SIALIC ACID SYNTHASE-RELATED"/>
    <property type="match status" value="1"/>
</dbReference>
<dbReference type="Pfam" id="PF00132">
    <property type="entry name" value="Hexapep"/>
    <property type="match status" value="1"/>
</dbReference>
<evidence type="ECO:0000259" key="5">
    <source>
        <dbReference type="PROSITE" id="PS50048"/>
    </source>
</evidence>
<dbReference type="AlphaFoldDB" id="A0A6A6PCQ6"/>
<reference evidence="6" key="1">
    <citation type="journal article" date="2020" name="Stud. Mycol.">
        <title>101 Dothideomycetes genomes: a test case for predicting lifestyles and emergence of pathogens.</title>
        <authorList>
            <person name="Haridas S."/>
            <person name="Albert R."/>
            <person name="Binder M."/>
            <person name="Bloem J."/>
            <person name="Labutti K."/>
            <person name="Salamov A."/>
            <person name="Andreopoulos B."/>
            <person name="Baker S."/>
            <person name="Barry K."/>
            <person name="Bills G."/>
            <person name="Bluhm B."/>
            <person name="Cannon C."/>
            <person name="Castanera R."/>
            <person name="Culley D."/>
            <person name="Daum C."/>
            <person name="Ezra D."/>
            <person name="Gonzalez J."/>
            <person name="Henrissat B."/>
            <person name="Kuo A."/>
            <person name="Liang C."/>
            <person name="Lipzen A."/>
            <person name="Lutzoni F."/>
            <person name="Magnuson J."/>
            <person name="Mondo S."/>
            <person name="Nolan M."/>
            <person name="Ohm R."/>
            <person name="Pangilinan J."/>
            <person name="Park H.-J."/>
            <person name="Ramirez L."/>
            <person name="Alfaro M."/>
            <person name="Sun H."/>
            <person name="Tritt A."/>
            <person name="Yoshinaga Y."/>
            <person name="Zwiers L.-H."/>
            <person name="Turgeon B."/>
            <person name="Goodwin S."/>
            <person name="Spatafora J."/>
            <person name="Crous P."/>
            <person name="Grigoriev I."/>
        </authorList>
    </citation>
    <scope>NUCLEOTIDE SEQUENCE</scope>
    <source>
        <strain evidence="6">ATCC 16933</strain>
    </source>
</reference>
<dbReference type="SMART" id="SM01266">
    <property type="entry name" value="Mac"/>
    <property type="match status" value="1"/>
</dbReference>
<dbReference type="InterPro" id="IPR051159">
    <property type="entry name" value="Hexapeptide_acetyltransf"/>
</dbReference>
<sequence>MTTVVEGVQNGADHSRKDRPAEPPASGFTAVNGRPSPPQPPRTNGMTVGEHRTSPTSTATIATENTSLSPQSAHHSHSLANGYRHASPGKRKRSGSEVNGSNLSQSGGPALETSKRKLESYESDALRERSAPSSVAARHPNFVDPAIGRPPNLRLSHGVSPDSVNPSPWSATSHEENDDSESELAEALQRESRNMDEQQRAGNGESRGISLGHSQAQSSDFSTPITTARTAAGVQVDTKRRKRVFSNRTKTGCQTCRKRKKKCDEAKPECNNCIRGGFVCEGYVSKATWSSKPPMNKIPVALQSKERGGYNPVPIWPSRDPYSADLSAPQAPDNGRARARPAPAEGSSSHDPPRRSWSSVTWQDQNQSPYAQSQPPANEIRQPPSATSTQPPQLPPQPQQAQSQPKETISAERPGSASASRVEAPHVQSSQNNMADPRCSVSMMTSQSALMAQHTAHQALQRAAKTEKEKMRDGEYFHMYDDQLIDEREQCKAALYRYNSNALNPANGVSREERARMFRQILQPGSTAAAATPAANDAGVLGKGVFVEAAFTCEYGYNINIGDDVVIGHNCTILDSARVSIGSRSIIGPNVTIVCTNAHTDPNYRAGSQGCFYAKQVLIEEDTFIGANVTILPGVKIAKGSTVGAGTVVNKSVPPGVVVSGNPMQVKHGVPPRNA</sequence>
<keyword evidence="3" id="KW-0539">Nucleus</keyword>
<dbReference type="GO" id="GO:0008374">
    <property type="term" value="F:O-acyltransferase activity"/>
    <property type="evidence" value="ECO:0007669"/>
    <property type="project" value="TreeGrafter"/>
</dbReference>
<dbReference type="InterPro" id="IPR024688">
    <property type="entry name" value="Mac_dom"/>
</dbReference>
<gene>
    <name evidence="6" type="ORF">BDY21DRAFT_92371</name>
</gene>
<keyword evidence="2" id="KW-0808">Transferase</keyword>
<dbReference type="InterPro" id="IPR018357">
    <property type="entry name" value="Hexapep_transf_CS"/>
</dbReference>
<feature type="compositionally biased region" description="Polar residues" evidence="4">
    <location>
        <begin position="162"/>
        <end position="172"/>
    </location>
</feature>
<dbReference type="PROSITE" id="PS50048">
    <property type="entry name" value="ZN2_CY6_FUNGAL_2"/>
    <property type="match status" value="1"/>
</dbReference>
<feature type="compositionally biased region" description="Polar residues" evidence="4">
    <location>
        <begin position="212"/>
        <end position="229"/>
    </location>
</feature>
<dbReference type="Pfam" id="PF12464">
    <property type="entry name" value="Mac"/>
    <property type="match status" value="1"/>
</dbReference>
<dbReference type="PROSITE" id="PS00463">
    <property type="entry name" value="ZN2_CY6_FUNGAL_1"/>
    <property type="match status" value="1"/>
</dbReference>
<dbReference type="InterPro" id="IPR001451">
    <property type="entry name" value="Hexapep"/>
</dbReference>
<feature type="compositionally biased region" description="Polar residues" evidence="4">
    <location>
        <begin position="346"/>
        <end position="376"/>
    </location>
</feature>
<dbReference type="SUPFAM" id="SSF51161">
    <property type="entry name" value="Trimeric LpxA-like enzymes"/>
    <property type="match status" value="1"/>
</dbReference>
<feature type="region of interest" description="Disordered" evidence="4">
    <location>
        <begin position="1"/>
        <end position="240"/>
    </location>
</feature>
<feature type="compositionally biased region" description="Basic and acidic residues" evidence="4">
    <location>
        <begin position="113"/>
        <end position="130"/>
    </location>
</feature>
<feature type="compositionally biased region" description="Low complexity" evidence="4">
    <location>
        <begin position="382"/>
        <end position="391"/>
    </location>
</feature>
<organism evidence="6 7">
    <name type="scientific">Lineolata rhizophorae</name>
    <dbReference type="NCBI Taxonomy" id="578093"/>
    <lineage>
        <taxon>Eukaryota</taxon>
        <taxon>Fungi</taxon>
        <taxon>Dikarya</taxon>
        <taxon>Ascomycota</taxon>
        <taxon>Pezizomycotina</taxon>
        <taxon>Dothideomycetes</taxon>
        <taxon>Dothideomycetes incertae sedis</taxon>
        <taxon>Lineolatales</taxon>
        <taxon>Lineolataceae</taxon>
        <taxon>Lineolata</taxon>
    </lineage>
</organism>
<dbReference type="InterPro" id="IPR036864">
    <property type="entry name" value="Zn2-C6_fun-type_DNA-bd_sf"/>
</dbReference>
<protein>
    <recommendedName>
        <fullName evidence="5">Zn(2)-C6 fungal-type domain-containing protein</fullName>
    </recommendedName>
</protein>
<feature type="domain" description="Zn(2)-C6 fungal-type" evidence="5">
    <location>
        <begin position="252"/>
        <end position="280"/>
    </location>
</feature>
<feature type="region of interest" description="Disordered" evidence="4">
    <location>
        <begin position="303"/>
        <end position="438"/>
    </location>
</feature>
<proteinExistence type="inferred from homology"/>
<dbReference type="OrthoDB" id="25818at2759"/>
<evidence type="ECO:0000256" key="2">
    <source>
        <dbReference type="ARBA" id="ARBA00022679"/>
    </source>
</evidence>
<dbReference type="Pfam" id="PF14602">
    <property type="entry name" value="Hexapep_2"/>
    <property type="match status" value="1"/>
</dbReference>
<dbReference type="GO" id="GO:0016407">
    <property type="term" value="F:acetyltransferase activity"/>
    <property type="evidence" value="ECO:0007669"/>
    <property type="project" value="InterPro"/>
</dbReference>
<dbReference type="InterPro" id="IPR011004">
    <property type="entry name" value="Trimer_LpxA-like_sf"/>
</dbReference>
<dbReference type="CDD" id="cd03357">
    <property type="entry name" value="LbH_MAT_GAT"/>
    <property type="match status" value="1"/>
</dbReference>
<comment type="similarity">
    <text evidence="1">Belongs to the transferase hexapeptide repeat family.</text>
</comment>
<feature type="compositionally biased region" description="Basic and acidic residues" evidence="4">
    <location>
        <begin position="188"/>
        <end position="199"/>
    </location>
</feature>
<evidence type="ECO:0000313" key="7">
    <source>
        <dbReference type="Proteomes" id="UP000799766"/>
    </source>
</evidence>
<dbReference type="Proteomes" id="UP000799766">
    <property type="component" value="Unassembled WGS sequence"/>
</dbReference>
<dbReference type="SUPFAM" id="SSF57701">
    <property type="entry name" value="Zn2/Cys6 DNA-binding domain"/>
    <property type="match status" value="1"/>
</dbReference>
<dbReference type="Gene3D" id="2.160.10.10">
    <property type="entry name" value="Hexapeptide repeat proteins"/>
    <property type="match status" value="1"/>
</dbReference>
<evidence type="ECO:0000256" key="1">
    <source>
        <dbReference type="ARBA" id="ARBA00007274"/>
    </source>
</evidence>
<dbReference type="CDD" id="cd00067">
    <property type="entry name" value="GAL4"/>
    <property type="match status" value="1"/>
</dbReference>
<dbReference type="InterPro" id="IPR001138">
    <property type="entry name" value="Zn2Cys6_DnaBD"/>
</dbReference>
<feature type="compositionally biased region" description="Polar residues" evidence="4">
    <location>
        <begin position="96"/>
        <end position="107"/>
    </location>
</feature>
<dbReference type="EMBL" id="MU001671">
    <property type="protein sequence ID" value="KAF2461660.1"/>
    <property type="molecule type" value="Genomic_DNA"/>
</dbReference>
<accession>A0A6A6PCQ6</accession>
<evidence type="ECO:0000313" key="6">
    <source>
        <dbReference type="EMBL" id="KAF2461660.1"/>
    </source>
</evidence>
<dbReference type="PANTHER" id="PTHR23416:SF76">
    <property type="entry name" value="ZN(II)2CYS6 TRANSCRIPTION FACTOR (EUROFUNG)"/>
    <property type="match status" value="1"/>
</dbReference>
<dbReference type="Pfam" id="PF00172">
    <property type="entry name" value="Zn_clus"/>
    <property type="match status" value="1"/>
</dbReference>
<evidence type="ECO:0000256" key="3">
    <source>
        <dbReference type="ARBA" id="ARBA00023242"/>
    </source>
</evidence>
<dbReference type="GO" id="GO:0008270">
    <property type="term" value="F:zinc ion binding"/>
    <property type="evidence" value="ECO:0007669"/>
    <property type="project" value="InterPro"/>
</dbReference>
<keyword evidence="7" id="KW-1185">Reference proteome</keyword>
<dbReference type="SMART" id="SM00066">
    <property type="entry name" value="GAL4"/>
    <property type="match status" value="1"/>
</dbReference>
<dbReference type="GO" id="GO:0000981">
    <property type="term" value="F:DNA-binding transcription factor activity, RNA polymerase II-specific"/>
    <property type="evidence" value="ECO:0007669"/>
    <property type="project" value="InterPro"/>
</dbReference>
<evidence type="ECO:0000256" key="4">
    <source>
        <dbReference type="SAM" id="MobiDB-lite"/>
    </source>
</evidence>
<dbReference type="PROSITE" id="PS00101">
    <property type="entry name" value="HEXAPEP_TRANSFERASES"/>
    <property type="match status" value="1"/>
</dbReference>
<name>A0A6A6PCQ6_9PEZI</name>